<protein>
    <submittedName>
        <fullName evidence="2">Uncharacterized protein</fullName>
    </submittedName>
</protein>
<name>A0AAE1JDZ7_9FABA</name>
<organism evidence="2 3">
    <name type="scientific">Acacia crassicarpa</name>
    <name type="common">northern wattle</name>
    <dbReference type="NCBI Taxonomy" id="499986"/>
    <lineage>
        <taxon>Eukaryota</taxon>
        <taxon>Viridiplantae</taxon>
        <taxon>Streptophyta</taxon>
        <taxon>Embryophyta</taxon>
        <taxon>Tracheophyta</taxon>
        <taxon>Spermatophyta</taxon>
        <taxon>Magnoliopsida</taxon>
        <taxon>eudicotyledons</taxon>
        <taxon>Gunneridae</taxon>
        <taxon>Pentapetalae</taxon>
        <taxon>rosids</taxon>
        <taxon>fabids</taxon>
        <taxon>Fabales</taxon>
        <taxon>Fabaceae</taxon>
        <taxon>Caesalpinioideae</taxon>
        <taxon>mimosoid clade</taxon>
        <taxon>Acacieae</taxon>
        <taxon>Acacia</taxon>
    </lineage>
</organism>
<dbReference type="PANTHER" id="PTHR34670:SF8">
    <property type="entry name" value="EXPRESSED PROTEIN"/>
    <property type="match status" value="1"/>
</dbReference>
<evidence type="ECO:0000313" key="3">
    <source>
        <dbReference type="Proteomes" id="UP001293593"/>
    </source>
</evidence>
<dbReference type="PANTHER" id="PTHR34670">
    <property type="entry name" value="EXPRESSED PROTEIN"/>
    <property type="match status" value="1"/>
</dbReference>
<dbReference type="AlphaFoldDB" id="A0AAE1JDZ7"/>
<accession>A0AAE1JDZ7</accession>
<keyword evidence="3" id="KW-1185">Reference proteome</keyword>
<evidence type="ECO:0000313" key="2">
    <source>
        <dbReference type="EMBL" id="KAK4268722.1"/>
    </source>
</evidence>
<proteinExistence type="predicted"/>
<evidence type="ECO:0000256" key="1">
    <source>
        <dbReference type="SAM" id="MobiDB-lite"/>
    </source>
</evidence>
<reference evidence="2" key="1">
    <citation type="submission" date="2023-10" db="EMBL/GenBank/DDBJ databases">
        <title>Chromosome-level genome of the transformable northern wattle, Acacia crassicarpa.</title>
        <authorList>
            <person name="Massaro I."/>
            <person name="Sinha N.R."/>
            <person name="Poethig S."/>
            <person name="Leichty A.R."/>
        </authorList>
    </citation>
    <scope>NUCLEOTIDE SEQUENCE</scope>
    <source>
        <strain evidence="2">Acra3RX</strain>
        <tissue evidence="2">Leaf</tissue>
    </source>
</reference>
<sequence length="95" mass="10206">MEGLIPFVYRAFVQYKNGKEGPLGSFFSESPSYSYMRLPSGGDSGRFQTSASALLSDNYGFTSSSSATQVLASSGVVQSPHRRLTPRRVSATKSA</sequence>
<comment type="caution">
    <text evidence="2">The sequence shown here is derived from an EMBL/GenBank/DDBJ whole genome shotgun (WGS) entry which is preliminary data.</text>
</comment>
<dbReference type="Proteomes" id="UP001293593">
    <property type="component" value="Unassembled WGS sequence"/>
</dbReference>
<feature type="region of interest" description="Disordered" evidence="1">
    <location>
        <begin position="72"/>
        <end position="95"/>
    </location>
</feature>
<gene>
    <name evidence="2" type="ORF">QN277_025334</name>
</gene>
<dbReference type="EMBL" id="JAWXYG010000007">
    <property type="protein sequence ID" value="KAK4268722.1"/>
    <property type="molecule type" value="Genomic_DNA"/>
</dbReference>